<proteinExistence type="predicted"/>
<dbReference type="Proteomes" id="UP000787322">
    <property type="component" value="Unassembled WGS sequence"/>
</dbReference>
<evidence type="ECO:0000313" key="2">
    <source>
        <dbReference type="Proteomes" id="UP000787322"/>
    </source>
</evidence>
<name>A0A9D5X2J6_9ACTN</name>
<organism evidence="1 2">
    <name type="scientific">Lancefieldella parvula</name>
    <dbReference type="NCBI Taxonomy" id="1382"/>
    <lineage>
        <taxon>Bacteria</taxon>
        <taxon>Bacillati</taxon>
        <taxon>Actinomycetota</taxon>
        <taxon>Coriobacteriia</taxon>
        <taxon>Coriobacteriales</taxon>
        <taxon>Atopobiaceae</taxon>
        <taxon>Lancefieldella</taxon>
    </lineage>
</organism>
<gene>
    <name evidence="1" type="ORF">HXK24_00890</name>
</gene>
<evidence type="ECO:0000313" key="1">
    <source>
        <dbReference type="EMBL" id="MBF4802379.1"/>
    </source>
</evidence>
<dbReference type="InterPro" id="IPR029056">
    <property type="entry name" value="Ribokinase-like"/>
</dbReference>
<dbReference type="SUPFAM" id="SSF53613">
    <property type="entry name" value="Ribokinase-like"/>
    <property type="match status" value="1"/>
</dbReference>
<dbReference type="Gene3D" id="3.40.1190.20">
    <property type="match status" value="1"/>
</dbReference>
<protein>
    <submittedName>
        <fullName evidence="1">1-phosphofructokinase</fullName>
    </submittedName>
</protein>
<dbReference type="EMBL" id="JABZGU010000008">
    <property type="protein sequence ID" value="MBF4802379.1"/>
    <property type="molecule type" value="Genomic_DNA"/>
</dbReference>
<dbReference type="AlphaFoldDB" id="A0A9D5X2J6"/>
<sequence>MIYTLTTNPAIDMNVNSGVPSYTHVNRTTDAVYTPNGKGLNVS</sequence>
<reference evidence="1" key="1">
    <citation type="submission" date="2020-04" db="EMBL/GenBank/DDBJ databases">
        <title>Deep metagenomics examines the oral microbiome during advanced dental caries in children, revealing novel taxa and co-occurrences with host molecules.</title>
        <authorList>
            <person name="Baker J.L."/>
            <person name="Morton J.T."/>
            <person name="Dinis M."/>
            <person name="Alvarez R."/>
            <person name="Tran N.C."/>
            <person name="Knight R."/>
            <person name="Edlund A."/>
        </authorList>
    </citation>
    <scope>NUCLEOTIDE SEQUENCE</scope>
    <source>
        <strain evidence="1">JCVI_3_bin.11</strain>
    </source>
</reference>
<comment type="caution">
    <text evidence="1">The sequence shown here is derived from an EMBL/GenBank/DDBJ whole genome shotgun (WGS) entry which is preliminary data.</text>
</comment>
<feature type="non-terminal residue" evidence="1">
    <location>
        <position position="43"/>
    </location>
</feature>
<accession>A0A9D5X2J6</accession>